<proteinExistence type="predicted"/>
<dbReference type="EMBL" id="CDMZ01000551">
    <property type="protein sequence ID" value="CEM16707.1"/>
    <property type="molecule type" value="Genomic_DNA"/>
</dbReference>
<protein>
    <submittedName>
        <fullName evidence="1">Uncharacterized protein</fullName>
    </submittedName>
</protein>
<name>A0A0G4FRI1_9ALVE</name>
<sequence length="155" mass="16042">MSLGPQSEEISVLMGGKSIAAKNAEVRGYANMAAIAGIAGTVVEARFVSTADKGAEPVSEKVFVSTGAKSATAGSVEGRDYVSTVAVEVCARIATGIRYVNTSAFGQFAKSAEGGRSVSMVAGEPTVLNAKRIIQFLQREGSEQKQSTDRTISFG</sequence>
<accession>A0A0G4FRI1</accession>
<dbReference type="AlphaFoldDB" id="A0A0G4FRI1"/>
<dbReference type="PhylomeDB" id="A0A0G4FRI1"/>
<evidence type="ECO:0000313" key="1">
    <source>
        <dbReference type="EMBL" id="CEM16707.1"/>
    </source>
</evidence>
<gene>
    <name evidence="1" type="ORF">Cvel_458</name>
</gene>
<reference evidence="1" key="1">
    <citation type="submission" date="2014-11" db="EMBL/GenBank/DDBJ databases">
        <authorList>
            <person name="Otto D Thomas"/>
            <person name="Naeem Raeece"/>
        </authorList>
    </citation>
    <scope>NUCLEOTIDE SEQUENCE</scope>
</reference>
<dbReference type="VEuPathDB" id="CryptoDB:Cvel_458"/>
<organism evidence="1">
    <name type="scientific">Chromera velia CCMP2878</name>
    <dbReference type="NCBI Taxonomy" id="1169474"/>
    <lineage>
        <taxon>Eukaryota</taxon>
        <taxon>Sar</taxon>
        <taxon>Alveolata</taxon>
        <taxon>Colpodellida</taxon>
        <taxon>Chromeraceae</taxon>
        <taxon>Chromera</taxon>
    </lineage>
</organism>